<evidence type="ECO:0000313" key="2">
    <source>
        <dbReference type="EMBL" id="KGJ53055.1"/>
    </source>
</evidence>
<reference evidence="3" key="3">
    <citation type="journal article" date="2022" name="Clin. Infect. Dis.">
        <title>Association between Clostridium innocuum and antibiotic-associated diarrhea in adults and children: A cross-sectional study and comparative genomics analysis.</title>
        <authorList>
            <person name="Cherny K.E."/>
            <person name="Muscat E.B."/>
            <person name="Balaji A."/>
            <person name="Mukherjee J."/>
            <person name="Ozer E.A."/>
            <person name="Angarone M.P."/>
            <person name="Hauser A.R."/>
            <person name="Sichel J.S."/>
            <person name="Amponsah E."/>
            <person name="Kociolek L.K."/>
        </authorList>
    </citation>
    <scope>NUCLEOTIDE SEQUENCE</scope>
    <source>
        <strain evidence="3">NU1-AC-029v</strain>
    </source>
</reference>
<evidence type="ECO:0000313" key="3">
    <source>
        <dbReference type="EMBL" id="MCR0231607.1"/>
    </source>
</evidence>
<dbReference type="Proteomes" id="UP001203972">
    <property type="component" value="Unassembled WGS sequence"/>
</dbReference>
<dbReference type="Proteomes" id="UP000604383">
    <property type="component" value="Unassembled WGS sequence"/>
</dbReference>
<feature type="transmembrane region" description="Helical" evidence="1">
    <location>
        <begin position="20"/>
        <end position="43"/>
    </location>
</feature>
<dbReference type="EMBL" id="WWTN01000020">
    <property type="protein sequence ID" value="MZH56511.1"/>
    <property type="molecule type" value="Genomic_DNA"/>
</dbReference>
<dbReference type="Proteomes" id="UP000030008">
    <property type="component" value="Unassembled WGS sequence"/>
</dbReference>
<dbReference type="AlphaFoldDB" id="A0A099I5S9"/>
<gene>
    <name evidence="2" type="ORF">CIAN88_11305</name>
    <name evidence="4" type="ORF">GT664_12310</name>
    <name evidence="3" type="ORF">MKC95_02345</name>
</gene>
<reference evidence="2 5" key="1">
    <citation type="submission" date="2014-08" db="EMBL/GenBank/DDBJ databases">
        <title>Clostridium innocuum, an unnegligible vancomycin-resistant pathogen causing extra-intestinal infections.</title>
        <authorList>
            <person name="Feng Y."/>
            <person name="Chiu C.-H."/>
        </authorList>
    </citation>
    <scope>NUCLEOTIDE SEQUENCE [LARGE SCALE GENOMIC DNA]</scope>
    <source>
        <strain evidence="2 5">AN88</strain>
    </source>
</reference>
<evidence type="ECO:0000313" key="5">
    <source>
        <dbReference type="Proteomes" id="UP000030008"/>
    </source>
</evidence>
<feature type="transmembrane region" description="Helical" evidence="1">
    <location>
        <begin position="129"/>
        <end position="149"/>
    </location>
</feature>
<organism evidence="2 5">
    <name type="scientific">Clostridium innocuum</name>
    <dbReference type="NCBI Taxonomy" id="1522"/>
    <lineage>
        <taxon>Bacteria</taxon>
        <taxon>Bacillati</taxon>
        <taxon>Bacillota</taxon>
        <taxon>Clostridia</taxon>
        <taxon>Eubacteriales</taxon>
        <taxon>Clostridiaceae</taxon>
        <taxon>Clostridium</taxon>
    </lineage>
</organism>
<dbReference type="EMBL" id="JAKTMA010000003">
    <property type="protein sequence ID" value="MCR0231607.1"/>
    <property type="molecule type" value="Genomic_DNA"/>
</dbReference>
<reference evidence="4" key="2">
    <citation type="journal article" date="2019" name="Nat. Med.">
        <title>A library of human gut bacterial isolates paired with longitudinal multiomics data enables mechanistic microbiome research.</title>
        <authorList>
            <person name="Poyet M."/>
            <person name="Groussin M."/>
            <person name="Gibbons S.M."/>
            <person name="Avila-Pacheco J."/>
            <person name="Jiang X."/>
            <person name="Kearney S.M."/>
            <person name="Perrotta A.R."/>
            <person name="Berdy B."/>
            <person name="Zhao S."/>
            <person name="Lieberman T.D."/>
            <person name="Swanson P.K."/>
            <person name="Smith M."/>
            <person name="Roesemann S."/>
            <person name="Alexander J.E."/>
            <person name="Rich S.A."/>
            <person name="Livny J."/>
            <person name="Vlamakis H."/>
            <person name="Clish C."/>
            <person name="Bullock K."/>
            <person name="Deik A."/>
            <person name="Scott J."/>
            <person name="Pierce K.A."/>
            <person name="Xavier R.J."/>
            <person name="Alm E.J."/>
        </authorList>
    </citation>
    <scope>NUCLEOTIDE SEQUENCE</scope>
    <source>
        <strain evidence="4">BIOML-A12</strain>
    </source>
</reference>
<dbReference type="RefSeq" id="WP_008819148.1">
    <property type="nucleotide sequence ID" value="NZ_AP025565.1"/>
</dbReference>
<feature type="transmembrane region" description="Helical" evidence="1">
    <location>
        <begin position="233"/>
        <end position="257"/>
    </location>
</feature>
<protein>
    <submittedName>
        <fullName evidence="2">Membrane protein</fullName>
    </submittedName>
</protein>
<sequence length="268" mass="30926">MKTWKDFLSFTNIRERIASLLIMLMLLSILYCSIYSMGISVVSRAGSMLVSYLFLYLIVVVAAYVYLIVMFQFIRTKREDIRTLTMKDYMFPLIGVQTLLFVVMVGSSWLSFQLMLADMSSINTILTPIMLVLMMFYIPVQVFACFAIYDGARNPFLIIKDAFVKIIRHYRSSFYSMLVIFLIAFAYTSFMNAFFQYGTLFAVNSGVVDIMTRSNPFMDAMELGLSLFDNMQLLPAFLVSVVYGVVMCLVLVFYYTFMVCIYDEDVHV</sequence>
<dbReference type="EMBL" id="JQIF01000048">
    <property type="protein sequence ID" value="KGJ53055.1"/>
    <property type="molecule type" value="Genomic_DNA"/>
</dbReference>
<accession>A0A099I5S9</accession>
<feature type="transmembrane region" description="Helical" evidence="1">
    <location>
        <begin position="89"/>
        <end position="109"/>
    </location>
</feature>
<name>A0A099I5S9_CLOIN</name>
<feature type="transmembrane region" description="Helical" evidence="1">
    <location>
        <begin position="49"/>
        <end position="69"/>
    </location>
</feature>
<proteinExistence type="predicted"/>
<evidence type="ECO:0000313" key="4">
    <source>
        <dbReference type="EMBL" id="MZH56511.1"/>
    </source>
</evidence>
<comment type="caution">
    <text evidence="2">The sequence shown here is derived from an EMBL/GenBank/DDBJ whole genome shotgun (WGS) entry which is preliminary data.</text>
</comment>
<feature type="transmembrane region" description="Helical" evidence="1">
    <location>
        <begin position="170"/>
        <end position="188"/>
    </location>
</feature>
<keyword evidence="1" id="KW-0472">Membrane</keyword>
<keyword evidence="1" id="KW-1133">Transmembrane helix</keyword>
<keyword evidence="1" id="KW-0812">Transmembrane</keyword>
<evidence type="ECO:0000256" key="1">
    <source>
        <dbReference type="SAM" id="Phobius"/>
    </source>
</evidence>